<name>A0A1E4RS77_9ASCO</name>
<keyword evidence="1" id="KW-1133">Transmembrane helix</keyword>
<gene>
    <name evidence="2" type="ORF">HYPBUDRAFT_155047</name>
</gene>
<dbReference type="GeneID" id="30996627"/>
<feature type="transmembrane region" description="Helical" evidence="1">
    <location>
        <begin position="89"/>
        <end position="113"/>
    </location>
</feature>
<dbReference type="GO" id="GO:0070917">
    <property type="term" value="F:inositol phosphoceramide synthase regulator activity"/>
    <property type="evidence" value="ECO:0007669"/>
    <property type="project" value="InterPro"/>
</dbReference>
<organism evidence="2 3">
    <name type="scientific">Hyphopichia burtonii NRRL Y-1933</name>
    <dbReference type="NCBI Taxonomy" id="984485"/>
    <lineage>
        <taxon>Eukaryota</taxon>
        <taxon>Fungi</taxon>
        <taxon>Dikarya</taxon>
        <taxon>Ascomycota</taxon>
        <taxon>Saccharomycotina</taxon>
        <taxon>Pichiomycetes</taxon>
        <taxon>Debaryomycetaceae</taxon>
        <taxon>Hyphopichia</taxon>
    </lineage>
</organism>
<sequence length="246" mass="27534">MTLASSLVKILPQKFIGLIPLYIGVELILGVAILNKAGGIYGVLSLFTGHPINFWQWLYNFLNILVLPFYISGMLNLKNRANNARKLSLTCLVYIIDTVVGVLYTIYFIYFWFSREDNNPTAVPGYSSGTKVESAIDTAIKGAAVEKRDKAASALSSQSASPGRELFLTVSTILVVTTIRFYSTLVVLAFTKALLKQDANAQRYDSTTDTEVEELLKSNKTLKTKIKLYIYDLEIKSKEILRDYFL</sequence>
<dbReference type="RefSeq" id="XP_020079153.1">
    <property type="nucleotide sequence ID" value="XM_020222078.1"/>
</dbReference>
<accession>A0A1E4RS77</accession>
<feature type="transmembrane region" description="Helical" evidence="1">
    <location>
        <begin position="15"/>
        <end position="34"/>
    </location>
</feature>
<dbReference type="Pfam" id="PF08552">
    <property type="entry name" value="Kei1"/>
    <property type="match status" value="1"/>
</dbReference>
<keyword evidence="1" id="KW-0812">Transmembrane</keyword>
<dbReference type="GO" id="GO:0006673">
    <property type="term" value="P:inositol phosphoceramide metabolic process"/>
    <property type="evidence" value="ECO:0007669"/>
    <property type="project" value="InterPro"/>
</dbReference>
<dbReference type="GO" id="GO:0000139">
    <property type="term" value="C:Golgi membrane"/>
    <property type="evidence" value="ECO:0007669"/>
    <property type="project" value="TreeGrafter"/>
</dbReference>
<proteinExistence type="predicted"/>
<feature type="transmembrane region" description="Helical" evidence="1">
    <location>
        <begin position="54"/>
        <end position="77"/>
    </location>
</feature>
<keyword evidence="1" id="KW-0472">Membrane</keyword>
<reference evidence="3" key="1">
    <citation type="submission" date="2016-05" db="EMBL/GenBank/DDBJ databases">
        <title>Comparative genomics of biotechnologically important yeasts.</title>
        <authorList>
            <consortium name="DOE Joint Genome Institute"/>
            <person name="Riley R."/>
            <person name="Haridas S."/>
            <person name="Wolfe K.H."/>
            <person name="Lopes M.R."/>
            <person name="Hittinger C.T."/>
            <person name="Goker M."/>
            <person name="Salamov A."/>
            <person name="Wisecaver J."/>
            <person name="Long T.M."/>
            <person name="Aerts A.L."/>
            <person name="Barry K."/>
            <person name="Choi C."/>
            <person name="Clum A."/>
            <person name="Coughlan A.Y."/>
            <person name="Deshpande S."/>
            <person name="Douglass A.P."/>
            <person name="Hanson S.J."/>
            <person name="Klenk H.-P."/>
            <person name="Labutti K."/>
            <person name="Lapidus A."/>
            <person name="Lindquist E."/>
            <person name="Lipzen A."/>
            <person name="Meier-Kolthoff J.P."/>
            <person name="Ohm R.A."/>
            <person name="Otillar R.P."/>
            <person name="Pangilinan J."/>
            <person name="Peng Y."/>
            <person name="Rokas A."/>
            <person name="Rosa C.A."/>
            <person name="Scheuner C."/>
            <person name="Sibirny A.A."/>
            <person name="Slot J.C."/>
            <person name="Stielow J.B."/>
            <person name="Sun H."/>
            <person name="Kurtzman C.P."/>
            <person name="Blackwell M."/>
            <person name="Grigoriev I.V."/>
            <person name="Jeffries T.W."/>
        </authorList>
    </citation>
    <scope>NUCLEOTIDE SEQUENCE [LARGE SCALE GENOMIC DNA]</scope>
    <source>
        <strain evidence="3">NRRL Y-1933</strain>
    </source>
</reference>
<evidence type="ECO:0000313" key="3">
    <source>
        <dbReference type="Proteomes" id="UP000095085"/>
    </source>
</evidence>
<dbReference type="PANTHER" id="PTHR28077">
    <property type="entry name" value="INOSITOL PHOSPHORYLCERAMIDE SYNTHASE REGULATORY SUBUNIT KEI1"/>
    <property type="match status" value="1"/>
</dbReference>
<dbReference type="OrthoDB" id="3338076at2759"/>
<protein>
    <submittedName>
        <fullName evidence="2">DUF1753-domain-containing protein</fullName>
    </submittedName>
</protein>
<feature type="transmembrane region" description="Helical" evidence="1">
    <location>
        <begin position="166"/>
        <end position="190"/>
    </location>
</feature>
<dbReference type="PANTHER" id="PTHR28077:SF1">
    <property type="entry name" value="INOSITOL PHOSPHORYLCERAMIDE SYNTHASE REGULATORY SUBUNIT KEI1"/>
    <property type="match status" value="1"/>
</dbReference>
<evidence type="ECO:0000256" key="1">
    <source>
        <dbReference type="SAM" id="Phobius"/>
    </source>
</evidence>
<dbReference type="InterPro" id="IPR013862">
    <property type="entry name" value="Kei1"/>
</dbReference>
<dbReference type="AlphaFoldDB" id="A0A1E4RS77"/>
<dbReference type="Proteomes" id="UP000095085">
    <property type="component" value="Unassembled WGS sequence"/>
</dbReference>
<evidence type="ECO:0000313" key="2">
    <source>
        <dbReference type="EMBL" id="ODV70086.1"/>
    </source>
</evidence>
<dbReference type="STRING" id="984485.A0A1E4RS77"/>
<keyword evidence="3" id="KW-1185">Reference proteome</keyword>
<dbReference type="EMBL" id="KV454538">
    <property type="protein sequence ID" value="ODV70086.1"/>
    <property type="molecule type" value="Genomic_DNA"/>
</dbReference>
<dbReference type="GO" id="GO:0070916">
    <property type="term" value="C:inositol phosphoceramide synthase complex"/>
    <property type="evidence" value="ECO:0007669"/>
    <property type="project" value="TreeGrafter"/>
</dbReference>